<accession>A0A1H9ZLC1</accession>
<evidence type="ECO:0000313" key="3">
    <source>
        <dbReference type="Proteomes" id="UP000199568"/>
    </source>
</evidence>
<dbReference type="PANTHER" id="PTHR35337:SF1">
    <property type="entry name" value="SLR1478 PROTEIN"/>
    <property type="match status" value="1"/>
</dbReference>
<feature type="transmembrane region" description="Helical" evidence="1">
    <location>
        <begin position="180"/>
        <end position="202"/>
    </location>
</feature>
<gene>
    <name evidence="2" type="ORF">SAMN05660297_00612</name>
</gene>
<dbReference type="PANTHER" id="PTHR35337">
    <property type="entry name" value="SLR1478 PROTEIN"/>
    <property type="match status" value="1"/>
</dbReference>
<evidence type="ECO:0000313" key="2">
    <source>
        <dbReference type="EMBL" id="SES82421.1"/>
    </source>
</evidence>
<keyword evidence="1" id="KW-1133">Transmembrane helix</keyword>
<sequence length="203" mass="22450">MRELYLKEWNNFKNYYRKGFFWILGISIGFSILLYGGLLLNENAAMEAMEGLMGMFEDKGFVAEMSQLDMFRLILINNLRAALVSLLAAFIPIVILPAVSALITTATISVLLAFIKMQGESAMYVLVAGILPHGIPELTALFLTGSIGIYLSFTVAKKIFSKKRKDIPLKATTLMVGKSFLLIIIPLILIAAILEAFLVPLLL</sequence>
<keyword evidence="1" id="KW-0812">Transmembrane</keyword>
<feature type="transmembrane region" description="Helical" evidence="1">
    <location>
        <begin position="135"/>
        <end position="160"/>
    </location>
</feature>
<evidence type="ECO:0000256" key="1">
    <source>
        <dbReference type="SAM" id="Phobius"/>
    </source>
</evidence>
<keyword evidence="3" id="KW-1185">Reference proteome</keyword>
<organism evidence="2 3">
    <name type="scientific">Natronincola peptidivorans</name>
    <dbReference type="NCBI Taxonomy" id="426128"/>
    <lineage>
        <taxon>Bacteria</taxon>
        <taxon>Bacillati</taxon>
        <taxon>Bacillota</taxon>
        <taxon>Clostridia</taxon>
        <taxon>Peptostreptococcales</taxon>
        <taxon>Natronincolaceae</taxon>
        <taxon>Natronincola</taxon>
    </lineage>
</organism>
<dbReference type="EMBL" id="FOHU01000002">
    <property type="protein sequence ID" value="SES82421.1"/>
    <property type="molecule type" value="Genomic_DNA"/>
</dbReference>
<name>A0A1H9ZLC1_9FIRM</name>
<dbReference type="InterPro" id="IPR002798">
    <property type="entry name" value="SpoIIM-like"/>
</dbReference>
<feature type="transmembrane region" description="Helical" evidence="1">
    <location>
        <begin position="82"/>
        <end position="115"/>
    </location>
</feature>
<dbReference type="RefSeq" id="WP_170834656.1">
    <property type="nucleotide sequence ID" value="NZ_FOHU01000002.1"/>
</dbReference>
<dbReference type="STRING" id="426128.SAMN05660297_00612"/>
<dbReference type="AlphaFoldDB" id="A0A1H9ZLC1"/>
<keyword evidence="1" id="KW-0472">Membrane</keyword>
<dbReference type="Pfam" id="PF01944">
    <property type="entry name" value="SpoIIM"/>
    <property type="match status" value="1"/>
</dbReference>
<reference evidence="2 3" key="1">
    <citation type="submission" date="2016-10" db="EMBL/GenBank/DDBJ databases">
        <authorList>
            <person name="de Groot N.N."/>
        </authorList>
    </citation>
    <scope>NUCLEOTIDE SEQUENCE [LARGE SCALE GENOMIC DNA]</scope>
    <source>
        <strain evidence="2 3">DSM 18979</strain>
    </source>
</reference>
<proteinExistence type="predicted"/>
<dbReference type="Proteomes" id="UP000199568">
    <property type="component" value="Unassembled WGS sequence"/>
</dbReference>
<protein>
    <submittedName>
        <fullName evidence="2">Stage II sporulation protein M</fullName>
    </submittedName>
</protein>
<feature type="transmembrane region" description="Helical" evidence="1">
    <location>
        <begin position="20"/>
        <end position="40"/>
    </location>
</feature>